<proteinExistence type="predicted"/>
<dbReference type="PANTHER" id="PTHR30154:SF53">
    <property type="entry name" value="HTH-TYPE TRANSCRIPTIONAL REGULATOR LRPC"/>
    <property type="match status" value="1"/>
</dbReference>
<dbReference type="InterPro" id="IPR036390">
    <property type="entry name" value="WH_DNA-bd_sf"/>
</dbReference>
<dbReference type="InterPro" id="IPR000485">
    <property type="entry name" value="AsnC-type_HTH_dom"/>
</dbReference>
<comment type="caution">
    <text evidence="5">The sequence shown here is derived from an EMBL/GenBank/DDBJ whole genome shotgun (WGS) entry which is preliminary data.</text>
</comment>
<keyword evidence="2" id="KW-0238">DNA-binding</keyword>
<reference evidence="5 6" key="1">
    <citation type="submission" date="2019-07" db="EMBL/GenBank/DDBJ databases">
        <title>Whole genome shotgun sequence of Cellulomonas soli NBRC 109434.</title>
        <authorList>
            <person name="Hosoyama A."/>
            <person name="Uohara A."/>
            <person name="Ohji S."/>
            <person name="Ichikawa N."/>
        </authorList>
    </citation>
    <scope>NUCLEOTIDE SEQUENCE [LARGE SCALE GENOMIC DNA]</scope>
    <source>
        <strain evidence="5 6">NBRC 109434</strain>
    </source>
</reference>
<dbReference type="InterPro" id="IPR036388">
    <property type="entry name" value="WH-like_DNA-bd_sf"/>
</dbReference>
<dbReference type="PROSITE" id="PS00519">
    <property type="entry name" value="HTH_ASNC_1"/>
    <property type="match status" value="1"/>
</dbReference>
<dbReference type="GO" id="GO:0043565">
    <property type="term" value="F:sequence-specific DNA binding"/>
    <property type="evidence" value="ECO:0007669"/>
    <property type="project" value="InterPro"/>
</dbReference>
<dbReference type="InterPro" id="IPR011008">
    <property type="entry name" value="Dimeric_a/b-barrel"/>
</dbReference>
<dbReference type="EMBL" id="BKAL01000015">
    <property type="protein sequence ID" value="GEP70723.1"/>
    <property type="molecule type" value="Genomic_DNA"/>
</dbReference>
<dbReference type="OrthoDB" id="166264at2"/>
<dbReference type="Pfam" id="PF01037">
    <property type="entry name" value="AsnC_trans_reg"/>
    <property type="match status" value="1"/>
</dbReference>
<evidence type="ECO:0000256" key="1">
    <source>
        <dbReference type="ARBA" id="ARBA00023015"/>
    </source>
</evidence>
<dbReference type="InterPro" id="IPR019887">
    <property type="entry name" value="Tscrpt_reg_AsnC/Lrp_C"/>
</dbReference>
<evidence type="ECO:0000256" key="3">
    <source>
        <dbReference type="ARBA" id="ARBA00023163"/>
    </source>
</evidence>
<evidence type="ECO:0000259" key="4">
    <source>
        <dbReference type="PROSITE" id="PS50956"/>
    </source>
</evidence>
<accession>A0A512PHR9</accession>
<dbReference type="AlphaFoldDB" id="A0A512PHR9"/>
<feature type="domain" description="HTH asnC-type" evidence="4">
    <location>
        <begin position="1"/>
        <end position="65"/>
    </location>
</feature>
<dbReference type="GO" id="GO:0043200">
    <property type="term" value="P:response to amino acid"/>
    <property type="evidence" value="ECO:0007669"/>
    <property type="project" value="TreeGrafter"/>
</dbReference>
<evidence type="ECO:0000313" key="5">
    <source>
        <dbReference type="EMBL" id="GEP70723.1"/>
    </source>
</evidence>
<dbReference type="SUPFAM" id="SSF54909">
    <property type="entry name" value="Dimeric alpha+beta barrel"/>
    <property type="match status" value="1"/>
</dbReference>
<name>A0A512PHR9_9CELL</name>
<sequence>MDDLDRAILRELTADARLPFRELGRRVGLSANAASARVRALQRDGTIRGFTVVTAHTAAQVGGVRPGPVPPSAIGPGRPLDGASATTAGHPLEVFVEVRLAPGASEEFLDRLHRPPGFPEVLDAVHVTGGYDYLLHALVADPAAIDHLVRRLKRETGAEQTFTRLALRTGTA</sequence>
<gene>
    <name evidence="5" type="ORF">CSO01_34380</name>
</gene>
<dbReference type="PROSITE" id="PS50956">
    <property type="entry name" value="HTH_ASNC_2"/>
    <property type="match status" value="1"/>
</dbReference>
<dbReference type="Proteomes" id="UP000321798">
    <property type="component" value="Unassembled WGS sequence"/>
</dbReference>
<dbReference type="InterPro" id="IPR019885">
    <property type="entry name" value="Tscrpt_reg_HTH_AsnC-type_CS"/>
</dbReference>
<dbReference type="GO" id="GO:0005829">
    <property type="term" value="C:cytosol"/>
    <property type="evidence" value="ECO:0007669"/>
    <property type="project" value="TreeGrafter"/>
</dbReference>
<dbReference type="RefSeq" id="WP_146954493.1">
    <property type="nucleotide sequence ID" value="NZ_BAABBJ010000012.1"/>
</dbReference>
<dbReference type="Gene3D" id="1.10.10.10">
    <property type="entry name" value="Winged helix-like DNA-binding domain superfamily/Winged helix DNA-binding domain"/>
    <property type="match status" value="1"/>
</dbReference>
<keyword evidence="1" id="KW-0805">Transcription regulation</keyword>
<evidence type="ECO:0000256" key="2">
    <source>
        <dbReference type="ARBA" id="ARBA00023125"/>
    </source>
</evidence>
<keyword evidence="6" id="KW-1185">Reference proteome</keyword>
<organism evidence="5 6">
    <name type="scientific">Cellulomonas soli</name>
    <dbReference type="NCBI Taxonomy" id="931535"/>
    <lineage>
        <taxon>Bacteria</taxon>
        <taxon>Bacillati</taxon>
        <taxon>Actinomycetota</taxon>
        <taxon>Actinomycetes</taxon>
        <taxon>Micrococcales</taxon>
        <taxon>Cellulomonadaceae</taxon>
        <taxon>Cellulomonas</taxon>
    </lineage>
</organism>
<dbReference type="InterPro" id="IPR019888">
    <property type="entry name" value="Tscrpt_reg_AsnC-like"/>
</dbReference>
<dbReference type="PANTHER" id="PTHR30154">
    <property type="entry name" value="LEUCINE-RESPONSIVE REGULATORY PROTEIN"/>
    <property type="match status" value="1"/>
</dbReference>
<protein>
    <recommendedName>
        <fullName evidence="4">HTH asnC-type domain-containing protein</fullName>
    </recommendedName>
</protein>
<dbReference type="PRINTS" id="PR00033">
    <property type="entry name" value="HTHASNC"/>
</dbReference>
<keyword evidence="3" id="KW-0804">Transcription</keyword>
<evidence type="ECO:0000313" key="6">
    <source>
        <dbReference type="Proteomes" id="UP000321798"/>
    </source>
</evidence>
<dbReference type="Gene3D" id="3.30.70.920">
    <property type="match status" value="1"/>
</dbReference>
<dbReference type="Pfam" id="PF13404">
    <property type="entry name" value="HTH_AsnC-type"/>
    <property type="match status" value="1"/>
</dbReference>
<dbReference type="SMART" id="SM00344">
    <property type="entry name" value="HTH_ASNC"/>
    <property type="match status" value="1"/>
</dbReference>
<dbReference type="SUPFAM" id="SSF46785">
    <property type="entry name" value="Winged helix' DNA-binding domain"/>
    <property type="match status" value="1"/>
</dbReference>